<evidence type="ECO:0000313" key="2">
    <source>
        <dbReference type="EMBL" id="RTR33109.1"/>
    </source>
</evidence>
<evidence type="ECO:0000313" key="3">
    <source>
        <dbReference type="Proteomes" id="UP000271374"/>
    </source>
</evidence>
<dbReference type="Proteomes" id="UP000271374">
    <property type="component" value="Unassembled WGS sequence"/>
</dbReference>
<dbReference type="AlphaFoldDB" id="A0A431WCK9"/>
<reference evidence="2 3" key="1">
    <citation type="submission" date="2018-12" db="EMBL/GenBank/DDBJ databases">
        <title>Bacillus yapensis draft genome sequence.</title>
        <authorList>
            <person name="Yu L."/>
            <person name="Xu X."/>
            <person name="Tang X."/>
        </authorList>
    </citation>
    <scope>NUCLEOTIDE SEQUENCE [LARGE SCALE GENOMIC DNA]</scope>
    <source>
        <strain evidence="2 3">XXST-01</strain>
    </source>
</reference>
<dbReference type="EMBL" id="RXNT01000005">
    <property type="protein sequence ID" value="RTR33109.1"/>
    <property type="molecule type" value="Genomic_DNA"/>
</dbReference>
<feature type="transmembrane region" description="Helical" evidence="1">
    <location>
        <begin position="65"/>
        <end position="87"/>
    </location>
</feature>
<protein>
    <submittedName>
        <fullName evidence="2">Uncharacterized protein</fullName>
    </submittedName>
</protein>
<sequence length="151" mass="17644">MLTFSFALLFCLILIGFYRINRLPVTIIIPLWLFIMLISGLTFNSIFTNLGYIDKPMTADRYVTYHVLHKLISPIGLLLIVNIYHRLRVPLKWGWTILGTAFFMIGEKIVEQIGIIKYVDWNIGYSALMWFSIIVLCLIFDHLLERGDHHL</sequence>
<organism evidence="2 3">
    <name type="scientific">Bacillus yapensis</name>
    <dbReference type="NCBI Taxonomy" id="2492960"/>
    <lineage>
        <taxon>Bacteria</taxon>
        <taxon>Bacillati</taxon>
        <taxon>Bacillota</taxon>
        <taxon>Bacilli</taxon>
        <taxon>Bacillales</taxon>
        <taxon>Bacillaceae</taxon>
        <taxon>Bacillus</taxon>
    </lineage>
</organism>
<accession>A0A431WCK9</accession>
<keyword evidence="3" id="KW-1185">Reference proteome</keyword>
<dbReference type="OrthoDB" id="2600118at2"/>
<proteinExistence type="predicted"/>
<comment type="caution">
    <text evidence="2">The sequence shown here is derived from an EMBL/GenBank/DDBJ whole genome shotgun (WGS) entry which is preliminary data.</text>
</comment>
<keyword evidence="1" id="KW-0472">Membrane</keyword>
<dbReference type="RefSeq" id="WP_126408286.1">
    <property type="nucleotide sequence ID" value="NZ_RXNT01000005.1"/>
</dbReference>
<gene>
    <name evidence="2" type="ORF">EKG37_08610</name>
</gene>
<keyword evidence="1" id="KW-1133">Transmembrane helix</keyword>
<feature type="transmembrane region" description="Helical" evidence="1">
    <location>
        <begin position="32"/>
        <end position="53"/>
    </location>
</feature>
<feature type="transmembrane region" description="Helical" evidence="1">
    <location>
        <begin position="93"/>
        <end position="110"/>
    </location>
</feature>
<feature type="transmembrane region" description="Helical" evidence="1">
    <location>
        <begin position="122"/>
        <end position="144"/>
    </location>
</feature>
<keyword evidence="1" id="KW-0812">Transmembrane</keyword>
<name>A0A431WCK9_9BACI</name>
<evidence type="ECO:0000256" key="1">
    <source>
        <dbReference type="SAM" id="Phobius"/>
    </source>
</evidence>